<name>A0ABT3SSW4_9GAMM</name>
<dbReference type="InterPro" id="IPR001647">
    <property type="entry name" value="HTH_TetR"/>
</dbReference>
<dbReference type="PRINTS" id="PR00455">
    <property type="entry name" value="HTHTETR"/>
</dbReference>
<dbReference type="InterPro" id="IPR009057">
    <property type="entry name" value="Homeodomain-like_sf"/>
</dbReference>
<reference evidence="6" key="1">
    <citation type="submission" date="2019-02" db="EMBL/GenBank/DDBJ databases">
        <authorList>
            <person name="Li S.-H."/>
        </authorList>
    </citation>
    <scope>NUCLEOTIDE SEQUENCE</scope>
    <source>
        <strain evidence="6">IMCC8485</strain>
    </source>
</reference>
<dbReference type="InterPro" id="IPR036271">
    <property type="entry name" value="Tet_transcr_reg_TetR-rel_C_sf"/>
</dbReference>
<dbReference type="Gene3D" id="1.10.357.10">
    <property type="entry name" value="Tetracycline Repressor, domain 2"/>
    <property type="match status" value="1"/>
</dbReference>
<keyword evidence="1" id="KW-0805">Transcription regulation</keyword>
<keyword evidence="7" id="KW-1185">Reference proteome</keyword>
<keyword evidence="3" id="KW-0804">Transcription</keyword>
<dbReference type="PROSITE" id="PS50977">
    <property type="entry name" value="HTH_TETR_2"/>
    <property type="match status" value="1"/>
</dbReference>
<dbReference type="SUPFAM" id="SSF48498">
    <property type="entry name" value="Tetracyclin repressor-like, C-terminal domain"/>
    <property type="match status" value="1"/>
</dbReference>
<evidence type="ECO:0000259" key="5">
    <source>
        <dbReference type="PROSITE" id="PS50977"/>
    </source>
</evidence>
<feature type="domain" description="HTH tetR-type" evidence="5">
    <location>
        <begin position="6"/>
        <end position="66"/>
    </location>
</feature>
<dbReference type="EMBL" id="SHNP01000001">
    <property type="protein sequence ID" value="MCX2972736.1"/>
    <property type="molecule type" value="Genomic_DNA"/>
</dbReference>
<comment type="caution">
    <text evidence="6">The sequence shown here is derived from an EMBL/GenBank/DDBJ whole genome shotgun (WGS) entry which is preliminary data.</text>
</comment>
<evidence type="ECO:0000256" key="1">
    <source>
        <dbReference type="ARBA" id="ARBA00023015"/>
    </source>
</evidence>
<evidence type="ECO:0000256" key="3">
    <source>
        <dbReference type="ARBA" id="ARBA00023163"/>
    </source>
</evidence>
<accession>A0ABT3SSW4</accession>
<dbReference type="Pfam" id="PF00440">
    <property type="entry name" value="TetR_N"/>
    <property type="match status" value="1"/>
</dbReference>
<organism evidence="6 7">
    <name type="scientific">Candidatus Seongchinamella marina</name>
    <dbReference type="NCBI Taxonomy" id="2518990"/>
    <lineage>
        <taxon>Bacteria</taxon>
        <taxon>Pseudomonadati</taxon>
        <taxon>Pseudomonadota</taxon>
        <taxon>Gammaproteobacteria</taxon>
        <taxon>Cellvibrionales</taxon>
        <taxon>Halieaceae</taxon>
        <taxon>Seongchinamella</taxon>
    </lineage>
</organism>
<evidence type="ECO:0000313" key="6">
    <source>
        <dbReference type="EMBL" id="MCX2972736.1"/>
    </source>
</evidence>
<evidence type="ECO:0000256" key="4">
    <source>
        <dbReference type="PROSITE-ProRule" id="PRU00335"/>
    </source>
</evidence>
<sequence length="195" mass="21808">MARPSSFKRDAAVDAALKVFWRRGYAATSMPELLGAMGVARSSFYASFSSKRELFRECLELFGNRTLAILAMPGSSRENLAPIRTFFLQTVSEAPEQRISRGCMMVNSVLEMADVDPELQLLAQTKLDEIQDRFRQLLTNAQLTGEMTDTHSPAELAETLMTLNLGIRVQCRKQVDRIRLQQSIDISLTLFGIAA</sequence>
<gene>
    <name evidence="6" type="ORF">EYC87_03935</name>
</gene>
<feature type="DNA-binding region" description="H-T-H motif" evidence="4">
    <location>
        <begin position="29"/>
        <end position="48"/>
    </location>
</feature>
<dbReference type="RefSeq" id="WP_279251711.1">
    <property type="nucleotide sequence ID" value="NZ_SHNP01000001.1"/>
</dbReference>
<dbReference type="SUPFAM" id="SSF46689">
    <property type="entry name" value="Homeodomain-like"/>
    <property type="match status" value="1"/>
</dbReference>
<dbReference type="Pfam" id="PF16925">
    <property type="entry name" value="TetR_C_13"/>
    <property type="match status" value="1"/>
</dbReference>
<dbReference type="PANTHER" id="PTHR47506:SF1">
    <property type="entry name" value="HTH-TYPE TRANSCRIPTIONAL REGULATOR YJDC"/>
    <property type="match status" value="1"/>
</dbReference>
<proteinExistence type="predicted"/>
<dbReference type="Proteomes" id="UP001143307">
    <property type="component" value="Unassembled WGS sequence"/>
</dbReference>
<evidence type="ECO:0000256" key="2">
    <source>
        <dbReference type="ARBA" id="ARBA00023125"/>
    </source>
</evidence>
<protein>
    <submittedName>
        <fullName evidence="6">TetR/AcrR family transcriptional regulator</fullName>
    </submittedName>
</protein>
<dbReference type="InterPro" id="IPR011075">
    <property type="entry name" value="TetR_C"/>
</dbReference>
<dbReference type="PANTHER" id="PTHR47506">
    <property type="entry name" value="TRANSCRIPTIONAL REGULATORY PROTEIN"/>
    <property type="match status" value="1"/>
</dbReference>
<dbReference type="Gene3D" id="1.10.10.60">
    <property type="entry name" value="Homeodomain-like"/>
    <property type="match status" value="1"/>
</dbReference>
<keyword evidence="2 4" id="KW-0238">DNA-binding</keyword>
<evidence type="ECO:0000313" key="7">
    <source>
        <dbReference type="Proteomes" id="UP001143307"/>
    </source>
</evidence>